<protein>
    <submittedName>
        <fullName evidence="1">Uncharacterized protein</fullName>
    </submittedName>
</protein>
<keyword evidence="2" id="KW-1185">Reference proteome</keyword>
<reference evidence="1 2" key="1">
    <citation type="journal article" date="2024" name="Nat. Commun.">
        <title>Phylogenomics reveals the evolutionary origins of lichenization in chlorophyte algae.</title>
        <authorList>
            <person name="Puginier C."/>
            <person name="Libourel C."/>
            <person name="Otte J."/>
            <person name="Skaloud P."/>
            <person name="Haon M."/>
            <person name="Grisel S."/>
            <person name="Petersen M."/>
            <person name="Berrin J.G."/>
            <person name="Delaux P.M."/>
            <person name="Dal Grande F."/>
            <person name="Keller J."/>
        </authorList>
    </citation>
    <scope>NUCLEOTIDE SEQUENCE [LARGE SCALE GENOMIC DNA]</scope>
    <source>
        <strain evidence="1 2">SAG 245.80</strain>
    </source>
</reference>
<proteinExistence type="predicted"/>
<feature type="non-terminal residue" evidence="1">
    <location>
        <position position="16"/>
    </location>
</feature>
<dbReference type="EMBL" id="JALJOU010000131">
    <property type="protein sequence ID" value="KAK9819081.1"/>
    <property type="molecule type" value="Genomic_DNA"/>
</dbReference>
<dbReference type="Proteomes" id="UP001445335">
    <property type="component" value="Unassembled WGS sequence"/>
</dbReference>
<sequence>MRRLRQTPAVDYGESD</sequence>
<accession>A0AAW1QAI2</accession>
<comment type="caution">
    <text evidence="1">The sequence shown here is derived from an EMBL/GenBank/DDBJ whole genome shotgun (WGS) entry which is preliminary data.</text>
</comment>
<dbReference type="AlphaFoldDB" id="A0AAW1QAI2"/>
<name>A0AAW1QAI2_9CHLO</name>
<gene>
    <name evidence="1" type="ORF">WJX81_005703</name>
</gene>
<evidence type="ECO:0000313" key="2">
    <source>
        <dbReference type="Proteomes" id="UP001445335"/>
    </source>
</evidence>
<evidence type="ECO:0000313" key="1">
    <source>
        <dbReference type="EMBL" id="KAK9819081.1"/>
    </source>
</evidence>
<organism evidence="1 2">
    <name type="scientific">Elliptochloris bilobata</name>
    <dbReference type="NCBI Taxonomy" id="381761"/>
    <lineage>
        <taxon>Eukaryota</taxon>
        <taxon>Viridiplantae</taxon>
        <taxon>Chlorophyta</taxon>
        <taxon>core chlorophytes</taxon>
        <taxon>Trebouxiophyceae</taxon>
        <taxon>Trebouxiophyceae incertae sedis</taxon>
        <taxon>Elliptochloris clade</taxon>
        <taxon>Elliptochloris</taxon>
    </lineage>
</organism>